<proteinExistence type="predicted"/>
<dbReference type="EMBL" id="CP162411">
    <property type="protein sequence ID" value="XDL13444.1"/>
    <property type="molecule type" value="Genomic_DNA"/>
</dbReference>
<evidence type="ECO:0000313" key="1">
    <source>
        <dbReference type="EMBL" id="XDL13444.1"/>
    </source>
</evidence>
<accession>A0AB39I774</accession>
<reference evidence="1" key="1">
    <citation type="submission" date="2024-07" db="EMBL/GenBank/DDBJ databases">
        <authorList>
            <person name="Pedron J."/>
        </authorList>
    </citation>
    <scope>NUCLEOTIDE SEQUENCE</scope>
    <source>
        <strain evidence="1">A642-S2-A17</strain>
    </source>
</reference>
<protein>
    <submittedName>
        <fullName evidence="1">Uncharacterized protein</fullName>
    </submittedName>
</protein>
<gene>
    <name evidence="1" type="ORF">LF923_0014710</name>
</gene>
<name>A0AB39I774_9GAMM</name>
<sequence>MAINFNDGRHGVIKSRDLRVCRFYANWLQANNIINTSSVSRQNGESCRQALNHIISQYFPDKEKQFHLLSDMDIACEENILSLDDFDWLSQDERATFWLWAYLCKAGDYQLGINPPENAELGKNWYQRLNLSFSPVSHQERMNIIVMFFDMIMIRTPPVNHLKKQIMENLKERWKMIYRRPLPLKWLPDEEEAVQWAWNNLYKIQQEQRGVLSGLSALTFPSGLTTWFTPLNHSERHLALRAALDLWDDAPDTKRLFFLNLNKAWNQQKLRQSRTDKKALNTYLKNETKEKLDFMATQSDLRISDMLEKLINEYYQKKFGGE</sequence>
<dbReference type="AlphaFoldDB" id="A0AB39I774"/>
<organism evidence="1">
    <name type="scientific">Dickeya oryzae</name>
    <dbReference type="NCBI Taxonomy" id="1240404"/>
    <lineage>
        <taxon>Bacteria</taxon>
        <taxon>Pseudomonadati</taxon>
        <taxon>Pseudomonadota</taxon>
        <taxon>Gammaproteobacteria</taxon>
        <taxon>Enterobacterales</taxon>
        <taxon>Pectobacteriaceae</taxon>
        <taxon>Dickeya</taxon>
    </lineage>
</organism>
<dbReference type="RefSeq" id="WP_226100908.1">
    <property type="nucleotide sequence ID" value="NZ_CP162411.1"/>
</dbReference>